<accession>A0A451BAP9</accession>
<dbReference type="EMBL" id="CAADFO010000008">
    <property type="protein sequence ID" value="VFK24484.1"/>
    <property type="molecule type" value="Genomic_DNA"/>
</dbReference>
<organism evidence="3">
    <name type="scientific">Candidatus Kentrum sp. MB</name>
    <dbReference type="NCBI Taxonomy" id="2138164"/>
    <lineage>
        <taxon>Bacteria</taxon>
        <taxon>Pseudomonadati</taxon>
        <taxon>Pseudomonadota</taxon>
        <taxon>Gammaproteobacteria</taxon>
        <taxon>Candidatus Kentrum</taxon>
    </lineage>
</organism>
<gene>
    <name evidence="1" type="ORF">BECKMB1821G_GA0114241_100858</name>
    <name evidence="3" type="ORF">BECKMB1821H_GA0114242_10209</name>
    <name evidence="2" type="ORF">BECKMB1821I_GA0114274_101733</name>
</gene>
<reference evidence="3" key="1">
    <citation type="submission" date="2019-02" db="EMBL/GenBank/DDBJ databases">
        <authorList>
            <person name="Gruber-Vodicka R. H."/>
            <person name="Seah K. B. B."/>
        </authorList>
    </citation>
    <scope>NUCLEOTIDE SEQUENCE</scope>
    <source>
        <strain evidence="1">BECK_BZ197</strain>
        <strain evidence="3">BECK_BZ198</strain>
        <strain evidence="2">BECK_BZ199</strain>
    </source>
</reference>
<dbReference type="EMBL" id="CAADFQ010000017">
    <property type="protein sequence ID" value="VFK30721.1"/>
    <property type="molecule type" value="Genomic_DNA"/>
</dbReference>
<proteinExistence type="predicted"/>
<dbReference type="EMBL" id="CAADGH010000020">
    <property type="protein sequence ID" value="VFK75334.1"/>
    <property type="molecule type" value="Genomic_DNA"/>
</dbReference>
<sequence>MEGSGEDETESLMKRGIRSEYPFSCLKTVNTGSFTPLVTFPENPRQNDQKISEAQKAPPLIDLFGSGFSGLGLITTDYAQQNSLYFLAEISSWNFTGPRYLVPSFPVNSPLTGDFLL</sequence>
<evidence type="ECO:0000313" key="1">
    <source>
        <dbReference type="EMBL" id="VFK24484.1"/>
    </source>
</evidence>
<evidence type="ECO:0000313" key="2">
    <source>
        <dbReference type="EMBL" id="VFK30721.1"/>
    </source>
</evidence>
<evidence type="ECO:0000313" key="3">
    <source>
        <dbReference type="EMBL" id="VFK75334.1"/>
    </source>
</evidence>
<protein>
    <submittedName>
        <fullName evidence="3">Uncharacterized protein</fullName>
    </submittedName>
</protein>
<dbReference type="AlphaFoldDB" id="A0A451BAP9"/>
<name>A0A451BAP9_9GAMM</name>